<dbReference type="PROSITE" id="PS51724">
    <property type="entry name" value="SPOR"/>
    <property type="match status" value="1"/>
</dbReference>
<feature type="domain" description="SPOR" evidence="3">
    <location>
        <begin position="197"/>
        <end position="282"/>
    </location>
</feature>
<feature type="compositionally biased region" description="Polar residues" evidence="1">
    <location>
        <begin position="98"/>
        <end position="108"/>
    </location>
</feature>
<gene>
    <name evidence="4" type="ORF">HJO_04510</name>
</gene>
<comment type="caution">
    <text evidence="4">The sequence shown here is derived from an EMBL/GenBank/DDBJ whole genome shotgun (WGS) entry which is preliminary data.</text>
</comment>
<feature type="region of interest" description="Disordered" evidence="1">
    <location>
        <begin position="74"/>
        <end position="146"/>
    </location>
</feature>
<keyword evidence="5" id="KW-1185">Reference proteome</keyword>
<dbReference type="STRING" id="1280950.HJO_04510"/>
<keyword evidence="2" id="KW-0472">Membrane</keyword>
<dbReference type="PATRIC" id="fig|1280950.3.peg.917"/>
<keyword evidence="2" id="KW-0812">Transmembrane</keyword>
<dbReference type="SUPFAM" id="SSF110997">
    <property type="entry name" value="Sporulation related repeat"/>
    <property type="match status" value="1"/>
</dbReference>
<dbReference type="Gene3D" id="3.30.70.1070">
    <property type="entry name" value="Sporulation related repeat"/>
    <property type="match status" value="1"/>
</dbReference>
<dbReference type="InterPro" id="IPR036680">
    <property type="entry name" value="SPOR-like_sf"/>
</dbReference>
<dbReference type="eggNOG" id="COG3087">
    <property type="taxonomic scope" value="Bacteria"/>
</dbReference>
<evidence type="ECO:0000313" key="5">
    <source>
        <dbReference type="Proteomes" id="UP000025171"/>
    </source>
</evidence>
<protein>
    <submittedName>
        <fullName evidence="4">Sporulation repeat-containing protein</fullName>
    </submittedName>
</protein>
<feature type="compositionally biased region" description="Basic and acidic residues" evidence="1">
    <location>
        <begin position="76"/>
        <end position="95"/>
    </location>
</feature>
<name>A0A059FV94_9PROT</name>
<evidence type="ECO:0000256" key="2">
    <source>
        <dbReference type="SAM" id="Phobius"/>
    </source>
</evidence>
<accession>A0A059FV94</accession>
<feature type="transmembrane region" description="Helical" evidence="2">
    <location>
        <begin position="33"/>
        <end position="53"/>
    </location>
</feature>
<dbReference type="Pfam" id="PF05036">
    <property type="entry name" value="SPOR"/>
    <property type="match status" value="1"/>
</dbReference>
<proteinExistence type="predicted"/>
<dbReference type="GO" id="GO:0042834">
    <property type="term" value="F:peptidoglycan binding"/>
    <property type="evidence" value="ECO:0007669"/>
    <property type="project" value="InterPro"/>
</dbReference>
<evidence type="ECO:0000256" key="1">
    <source>
        <dbReference type="SAM" id="MobiDB-lite"/>
    </source>
</evidence>
<evidence type="ECO:0000313" key="4">
    <source>
        <dbReference type="EMBL" id="KCZ94610.1"/>
    </source>
</evidence>
<reference evidence="4 5" key="1">
    <citation type="journal article" date="2014" name="Antonie Van Leeuwenhoek">
        <title>Hyphomonas beringensis sp. nov. and Hyphomonas chukchiensis sp. nov., isolated from surface seawater of the Bering Sea and Chukchi Sea.</title>
        <authorList>
            <person name="Li C."/>
            <person name="Lai Q."/>
            <person name="Li G."/>
            <person name="Dong C."/>
            <person name="Wang J."/>
            <person name="Liao Y."/>
            <person name="Shao Z."/>
        </authorList>
    </citation>
    <scope>NUCLEOTIDE SEQUENCE [LARGE SCALE GENOMIC DNA]</scope>
    <source>
        <strain evidence="4 5">MHS-2</strain>
    </source>
</reference>
<dbReference type="InterPro" id="IPR007730">
    <property type="entry name" value="SPOR-like_dom"/>
</dbReference>
<dbReference type="RefSeq" id="WP_035613915.1">
    <property type="nucleotide sequence ID" value="NZ_ARYK01000001.1"/>
</dbReference>
<keyword evidence="2" id="KW-1133">Transmembrane helix</keyword>
<dbReference type="AlphaFoldDB" id="A0A059FV94"/>
<evidence type="ECO:0000259" key="3">
    <source>
        <dbReference type="PROSITE" id="PS51724"/>
    </source>
</evidence>
<dbReference type="Proteomes" id="UP000025171">
    <property type="component" value="Unassembled WGS sequence"/>
</dbReference>
<dbReference type="EMBL" id="ARYK01000001">
    <property type="protein sequence ID" value="KCZ94610.1"/>
    <property type="molecule type" value="Genomic_DNA"/>
</dbReference>
<organism evidence="4 5">
    <name type="scientific">Hyphomonas johnsonii MHS-2</name>
    <dbReference type="NCBI Taxonomy" id="1280950"/>
    <lineage>
        <taxon>Bacteria</taxon>
        <taxon>Pseudomonadati</taxon>
        <taxon>Pseudomonadota</taxon>
        <taxon>Alphaproteobacteria</taxon>
        <taxon>Hyphomonadales</taxon>
        <taxon>Hyphomonadaceae</taxon>
        <taxon>Hyphomonas</taxon>
    </lineage>
</organism>
<sequence>MGKSRTGSGNYAPFDDDYRGFEIRDDETARGPLILALAIGVLLVFGAVVWNTYRQGVRSSSAGIPSVIADAQPYKRTPEDRGGVAVPDTDKRFYDQMDASNRPASDTSDIAGGPSDMLQGGPPIELRPGLDSSAAAGTDPDNGMPLDVADQVRELADLDRRPAESDEDIAIAAASTVPTPTRTLNMTPTITDQQFAFSADGAFLVQIAAFRSEEAAESAWRKAASERPDLYRGSGKHIQRADLGAKGVFYRLRVGSFAERSEATAFCDALKASGENCIVVTG</sequence>
<dbReference type="OrthoDB" id="8479416at2"/>